<evidence type="ECO:0000313" key="3">
    <source>
        <dbReference type="Proteomes" id="UP000178417"/>
    </source>
</evidence>
<dbReference type="PANTHER" id="PTHR43449">
    <property type="entry name" value="NUCLEOTIDYLTRANSFERASE"/>
    <property type="match status" value="1"/>
</dbReference>
<protein>
    <recommendedName>
        <fullName evidence="1">Polymerase nucleotidyl transferase domain-containing protein</fullName>
    </recommendedName>
</protein>
<dbReference type="GO" id="GO:0016779">
    <property type="term" value="F:nucleotidyltransferase activity"/>
    <property type="evidence" value="ECO:0007669"/>
    <property type="project" value="InterPro"/>
</dbReference>
<organism evidence="2 3">
    <name type="scientific">candidate division WOR-1 bacterium RIFOXYB2_FULL_37_13</name>
    <dbReference type="NCBI Taxonomy" id="1802579"/>
    <lineage>
        <taxon>Bacteria</taxon>
        <taxon>Bacillati</taxon>
        <taxon>Saganbacteria</taxon>
    </lineage>
</organism>
<dbReference type="PANTHER" id="PTHR43449:SF1">
    <property type="entry name" value="POLYMERASE BETA NUCLEOTIDYLTRANSFERASE DOMAIN-CONTAINING PROTEIN"/>
    <property type="match status" value="1"/>
</dbReference>
<dbReference type="Proteomes" id="UP000178417">
    <property type="component" value="Unassembled WGS sequence"/>
</dbReference>
<comment type="caution">
    <text evidence="2">The sequence shown here is derived from an EMBL/GenBank/DDBJ whole genome shotgun (WGS) entry which is preliminary data.</text>
</comment>
<sequence length="104" mass="11735">MIKTYLKNIPKQIKVKGVFLFGSYATGKINDNSDLDFIVISPSFEKMGFLKRLELLSLAQMGDVITRSVPLDIIGYTPEEFKNIDKESAIMKSAKSEGKMLVWN</sequence>
<dbReference type="InterPro" id="IPR043519">
    <property type="entry name" value="NT_sf"/>
</dbReference>
<evidence type="ECO:0000259" key="1">
    <source>
        <dbReference type="Pfam" id="PF01909"/>
    </source>
</evidence>
<reference evidence="2 3" key="1">
    <citation type="journal article" date="2016" name="Nat. Commun.">
        <title>Thousands of microbial genomes shed light on interconnected biogeochemical processes in an aquifer system.</title>
        <authorList>
            <person name="Anantharaman K."/>
            <person name="Brown C.T."/>
            <person name="Hug L.A."/>
            <person name="Sharon I."/>
            <person name="Castelle C.J."/>
            <person name="Probst A.J."/>
            <person name="Thomas B.C."/>
            <person name="Singh A."/>
            <person name="Wilkins M.J."/>
            <person name="Karaoz U."/>
            <person name="Brodie E.L."/>
            <person name="Williams K.H."/>
            <person name="Hubbard S.S."/>
            <person name="Banfield J.F."/>
        </authorList>
    </citation>
    <scope>NUCLEOTIDE SEQUENCE [LARGE SCALE GENOMIC DNA]</scope>
</reference>
<proteinExistence type="predicted"/>
<dbReference type="Gene3D" id="3.30.460.10">
    <property type="entry name" value="Beta Polymerase, domain 2"/>
    <property type="match status" value="1"/>
</dbReference>
<dbReference type="SUPFAM" id="SSF81301">
    <property type="entry name" value="Nucleotidyltransferase"/>
    <property type="match status" value="1"/>
</dbReference>
<feature type="domain" description="Polymerase nucleotidyl transferase" evidence="1">
    <location>
        <begin position="7"/>
        <end position="88"/>
    </location>
</feature>
<accession>A0A1F4ST26</accession>
<dbReference type="AlphaFoldDB" id="A0A1F4ST26"/>
<dbReference type="EMBL" id="MEUB01000017">
    <property type="protein sequence ID" value="OGC23569.1"/>
    <property type="molecule type" value="Genomic_DNA"/>
</dbReference>
<name>A0A1F4ST26_UNCSA</name>
<dbReference type="CDD" id="cd05403">
    <property type="entry name" value="NT_KNTase_like"/>
    <property type="match status" value="1"/>
</dbReference>
<dbReference type="Pfam" id="PF01909">
    <property type="entry name" value="NTP_transf_2"/>
    <property type="match status" value="1"/>
</dbReference>
<dbReference type="STRING" id="1802579.A2310_03020"/>
<dbReference type="InterPro" id="IPR002934">
    <property type="entry name" value="Polymerase_NTP_transf_dom"/>
</dbReference>
<evidence type="ECO:0000313" key="2">
    <source>
        <dbReference type="EMBL" id="OGC23569.1"/>
    </source>
</evidence>
<gene>
    <name evidence="2" type="ORF">A2310_03020</name>
</gene>